<evidence type="ECO:0000313" key="2">
    <source>
        <dbReference type="Proteomes" id="UP000010384"/>
    </source>
</evidence>
<reference evidence="1 2" key="1">
    <citation type="submission" date="2012-06" db="EMBL/GenBank/DDBJ databases">
        <title>Finished chromosome of genome of Chroococcidiopsis thermalis PCC 7203.</title>
        <authorList>
            <consortium name="US DOE Joint Genome Institute"/>
            <person name="Gugger M."/>
            <person name="Coursin T."/>
            <person name="Rippka R."/>
            <person name="Tandeau De Marsac N."/>
            <person name="Huntemann M."/>
            <person name="Wei C.-L."/>
            <person name="Han J."/>
            <person name="Detter J.C."/>
            <person name="Han C."/>
            <person name="Tapia R."/>
            <person name="Davenport K."/>
            <person name="Daligault H."/>
            <person name="Erkkila T."/>
            <person name="Gu W."/>
            <person name="Munk A.C.C."/>
            <person name="Teshima H."/>
            <person name="Xu Y."/>
            <person name="Chain P."/>
            <person name="Chen A."/>
            <person name="Krypides N."/>
            <person name="Mavromatis K."/>
            <person name="Markowitz V."/>
            <person name="Szeto E."/>
            <person name="Ivanova N."/>
            <person name="Mikhailova N."/>
            <person name="Ovchinnikova G."/>
            <person name="Pagani I."/>
            <person name="Pati A."/>
            <person name="Goodwin L."/>
            <person name="Peters L."/>
            <person name="Pitluck S."/>
            <person name="Woyke T."/>
            <person name="Kerfeld C."/>
        </authorList>
    </citation>
    <scope>NUCLEOTIDE SEQUENCE [LARGE SCALE GENOMIC DNA]</scope>
    <source>
        <strain evidence="1 2">PCC 7203</strain>
    </source>
</reference>
<dbReference type="Proteomes" id="UP000010384">
    <property type="component" value="Chromosome"/>
</dbReference>
<dbReference type="HOGENOM" id="CLU_3214157_0_0_3"/>
<protein>
    <submittedName>
        <fullName evidence="1">Uncharacterized protein</fullName>
    </submittedName>
</protein>
<proteinExistence type="predicted"/>
<dbReference type="InParanoid" id="K9U0B2"/>
<keyword evidence="2" id="KW-1185">Reference proteome</keyword>
<gene>
    <name evidence="1" type="ORF">Chro_2365</name>
</gene>
<evidence type="ECO:0000313" key="1">
    <source>
        <dbReference type="EMBL" id="AFY87856.1"/>
    </source>
</evidence>
<dbReference type="AlphaFoldDB" id="K9U0B2"/>
<name>K9U0B2_CHRTP</name>
<accession>K9U0B2</accession>
<dbReference type="EMBL" id="CP003597">
    <property type="protein sequence ID" value="AFY87856.1"/>
    <property type="molecule type" value="Genomic_DNA"/>
</dbReference>
<dbReference type="KEGG" id="cthe:Chro_2365"/>
<sequence length="44" mass="5017">MVVVKFLVSVYASDLYPSSAENSKINLMSIFSIEFLTYVFKTSF</sequence>
<organism evidence="1 2">
    <name type="scientific">Chroococcidiopsis thermalis (strain PCC 7203)</name>
    <dbReference type="NCBI Taxonomy" id="251229"/>
    <lineage>
        <taxon>Bacteria</taxon>
        <taxon>Bacillati</taxon>
        <taxon>Cyanobacteriota</taxon>
        <taxon>Cyanophyceae</taxon>
        <taxon>Chroococcidiopsidales</taxon>
        <taxon>Chroococcidiopsidaceae</taxon>
        <taxon>Chroococcidiopsis</taxon>
    </lineage>
</organism>